<keyword evidence="1" id="KW-0732">Signal</keyword>
<keyword evidence="4" id="KW-1185">Reference proteome</keyword>
<dbReference type="Pfam" id="PF13648">
    <property type="entry name" value="Lipocalin_4"/>
    <property type="match status" value="1"/>
</dbReference>
<feature type="domain" description="Lipocalin-like" evidence="2">
    <location>
        <begin position="143"/>
        <end position="229"/>
    </location>
</feature>
<dbReference type="Proteomes" id="UP001257659">
    <property type="component" value="Unassembled WGS sequence"/>
</dbReference>
<dbReference type="InterPro" id="IPR013783">
    <property type="entry name" value="Ig-like_fold"/>
</dbReference>
<dbReference type="InterPro" id="IPR036116">
    <property type="entry name" value="FN3_sf"/>
</dbReference>
<comment type="caution">
    <text evidence="3">The sequence shown here is derived from an EMBL/GenBank/DDBJ whole genome shotgun (WGS) entry which is preliminary data.</text>
</comment>
<dbReference type="Gene3D" id="2.60.40.10">
    <property type="entry name" value="Immunoglobulins"/>
    <property type="match status" value="1"/>
</dbReference>
<accession>A0ABU1K4N7</accession>
<proteinExistence type="predicted"/>
<evidence type="ECO:0000313" key="4">
    <source>
        <dbReference type="Proteomes" id="UP001257659"/>
    </source>
</evidence>
<reference evidence="3 4" key="1">
    <citation type="submission" date="2023-07" db="EMBL/GenBank/DDBJ databases">
        <title>Genomic Encyclopedia of Type Strains, Phase IV (KMG-IV): sequencing the most valuable type-strain genomes for metagenomic binning, comparative biology and taxonomic classification.</title>
        <authorList>
            <person name="Goeker M."/>
        </authorList>
    </citation>
    <scope>NUCLEOTIDE SEQUENCE [LARGE SCALE GENOMIC DNA]</scope>
    <source>
        <strain evidence="3 4">DSM 102814</strain>
    </source>
</reference>
<protein>
    <recommendedName>
        <fullName evidence="2">Lipocalin-like domain-containing protein</fullName>
    </recommendedName>
</protein>
<evidence type="ECO:0000259" key="2">
    <source>
        <dbReference type="Pfam" id="PF13648"/>
    </source>
</evidence>
<name>A0ABU1K4N7_9FLAO</name>
<dbReference type="SUPFAM" id="SSF49265">
    <property type="entry name" value="Fibronectin type III"/>
    <property type="match status" value="1"/>
</dbReference>
<dbReference type="RefSeq" id="WP_309727462.1">
    <property type="nucleotide sequence ID" value="NZ_JAVDQA010000002.1"/>
</dbReference>
<evidence type="ECO:0000313" key="3">
    <source>
        <dbReference type="EMBL" id="MDR6300558.1"/>
    </source>
</evidence>
<feature type="signal peptide" evidence="1">
    <location>
        <begin position="1"/>
        <end position="25"/>
    </location>
</feature>
<dbReference type="InterPro" id="IPR003961">
    <property type="entry name" value="FN3_dom"/>
</dbReference>
<dbReference type="CDD" id="cd00063">
    <property type="entry name" value="FN3"/>
    <property type="match status" value="1"/>
</dbReference>
<feature type="chain" id="PRO_5045920237" description="Lipocalin-like domain-containing protein" evidence="1">
    <location>
        <begin position="26"/>
        <end position="241"/>
    </location>
</feature>
<gene>
    <name evidence="3" type="ORF">GGR31_001189</name>
</gene>
<dbReference type="InterPro" id="IPR024311">
    <property type="entry name" value="Lipocalin-like"/>
</dbReference>
<dbReference type="EMBL" id="JAVDQA010000002">
    <property type="protein sequence ID" value="MDR6300558.1"/>
    <property type="molecule type" value="Genomic_DNA"/>
</dbReference>
<organism evidence="3 4">
    <name type="scientific">Mesonia maritima</name>
    <dbReference type="NCBI Taxonomy" id="1793873"/>
    <lineage>
        <taxon>Bacteria</taxon>
        <taxon>Pseudomonadati</taxon>
        <taxon>Bacteroidota</taxon>
        <taxon>Flavobacteriia</taxon>
        <taxon>Flavobacteriales</taxon>
        <taxon>Flavobacteriaceae</taxon>
        <taxon>Mesonia</taxon>
    </lineage>
</organism>
<evidence type="ECO:0000256" key="1">
    <source>
        <dbReference type="SAM" id="SignalP"/>
    </source>
</evidence>
<sequence>MKTLQIKFKTLLILLLMGCVFNSCSSDDNSDIPTPENQAPNSFNLLEVGDGASNVDPQPRLTWEEATDPDGDPVSYDFYIGTENPPTTKMASGLTTKYYIIEDSLDFNTLYYWKVTAKDNQSNSTESNIASFKTHKQTNEELLIGKWFIDSIGGEAPLTACTKKGFFQFLENGAILSKGYHEDNNGNCVVSSTRTGTYEMNTPNQIDTSSNGQNETYQIITITNNILVFDNNGTIYTFKKA</sequence>